<proteinExistence type="predicted"/>
<keyword evidence="1" id="KW-0106">Calcium</keyword>
<dbReference type="InterPro" id="IPR018247">
    <property type="entry name" value="EF_Hand_1_Ca_BS"/>
</dbReference>
<name>A0ABM1FA59_PRICU</name>
<evidence type="ECO:0000313" key="4">
    <source>
        <dbReference type="RefSeq" id="XP_014681330.1"/>
    </source>
</evidence>
<reference evidence="4" key="1">
    <citation type="submission" date="2025-08" db="UniProtKB">
        <authorList>
            <consortium name="RefSeq"/>
        </authorList>
    </citation>
    <scope>IDENTIFICATION</scope>
</reference>
<gene>
    <name evidence="4" type="primary">LOC106821155</name>
</gene>
<dbReference type="PROSITE" id="PS50222">
    <property type="entry name" value="EF_HAND_2"/>
    <property type="match status" value="1"/>
</dbReference>
<dbReference type="Proteomes" id="UP000695022">
    <property type="component" value="Unplaced"/>
</dbReference>
<dbReference type="RefSeq" id="XP_014681330.1">
    <property type="nucleotide sequence ID" value="XM_014825844.1"/>
</dbReference>
<keyword evidence="3" id="KW-1185">Reference proteome</keyword>
<dbReference type="SUPFAM" id="SSF47473">
    <property type="entry name" value="EF-hand"/>
    <property type="match status" value="1"/>
</dbReference>
<dbReference type="GeneID" id="106821155"/>
<accession>A0ABM1FA59</accession>
<dbReference type="InterPro" id="IPR002048">
    <property type="entry name" value="EF_hand_dom"/>
</dbReference>
<dbReference type="PROSITE" id="PS00018">
    <property type="entry name" value="EF_HAND_1"/>
    <property type="match status" value="1"/>
</dbReference>
<sequence>MLKRTMALTDLPYSVQLHCKTLFKTIDRDDDGVISLQELQEYYRDFICMQKECVEAQACAGYKAMTANGSYKLDMTVWGEMYANMLLGKQVYGPGEYIFGVFAIGRETEHFKLTMPSMEDGDEARSSKVNHVPHVPRKKLVIRS</sequence>
<organism evidence="3 4">
    <name type="scientific">Priapulus caudatus</name>
    <name type="common">Priapulid worm</name>
    <dbReference type="NCBI Taxonomy" id="37621"/>
    <lineage>
        <taxon>Eukaryota</taxon>
        <taxon>Metazoa</taxon>
        <taxon>Ecdysozoa</taxon>
        <taxon>Scalidophora</taxon>
        <taxon>Priapulida</taxon>
        <taxon>Priapulimorpha</taxon>
        <taxon>Priapulimorphida</taxon>
        <taxon>Priapulidae</taxon>
        <taxon>Priapulus</taxon>
    </lineage>
</organism>
<protein>
    <submittedName>
        <fullName evidence="4">Uncharacterized protein LOC106821155</fullName>
    </submittedName>
</protein>
<evidence type="ECO:0000259" key="2">
    <source>
        <dbReference type="PROSITE" id="PS50222"/>
    </source>
</evidence>
<evidence type="ECO:0000256" key="1">
    <source>
        <dbReference type="ARBA" id="ARBA00022837"/>
    </source>
</evidence>
<dbReference type="Gene3D" id="1.10.238.10">
    <property type="entry name" value="EF-hand"/>
    <property type="match status" value="1"/>
</dbReference>
<feature type="domain" description="EF-hand" evidence="2">
    <location>
        <begin position="14"/>
        <end position="49"/>
    </location>
</feature>
<dbReference type="InterPro" id="IPR011992">
    <property type="entry name" value="EF-hand-dom_pair"/>
</dbReference>
<evidence type="ECO:0000313" key="3">
    <source>
        <dbReference type="Proteomes" id="UP000695022"/>
    </source>
</evidence>